<evidence type="ECO:0000256" key="1">
    <source>
        <dbReference type="SAM" id="MobiDB-lite"/>
    </source>
</evidence>
<dbReference type="AlphaFoldDB" id="A0AAV3QZM3"/>
<feature type="region of interest" description="Disordered" evidence="1">
    <location>
        <begin position="93"/>
        <end position="137"/>
    </location>
</feature>
<protein>
    <recommendedName>
        <fullName evidence="4">Reverse transcriptase domain-containing protein</fullName>
    </recommendedName>
</protein>
<evidence type="ECO:0000313" key="2">
    <source>
        <dbReference type="EMBL" id="GAA0168761.1"/>
    </source>
</evidence>
<comment type="caution">
    <text evidence="2">The sequence shown here is derived from an EMBL/GenBank/DDBJ whole genome shotgun (WGS) entry which is preliminary data.</text>
</comment>
<accession>A0AAV3QZM3</accession>
<evidence type="ECO:0000313" key="3">
    <source>
        <dbReference type="Proteomes" id="UP001454036"/>
    </source>
</evidence>
<sequence>MNHNLKKGLVCCTQRSPIERFTPLRVSVAEVFSKIDYKNLLPKPIRMRSAPGRRDKNRYYEYHREHGHDTNECRIIKSEIEKLIKKGYIKEFVDKDGSQDTPRQNHRSPNKDSRPRVKNEPLEAPQLAGQIDTITGA</sequence>
<feature type="compositionally biased region" description="Basic and acidic residues" evidence="1">
    <location>
        <begin position="109"/>
        <end position="121"/>
    </location>
</feature>
<dbReference type="EMBL" id="BAABME010023758">
    <property type="protein sequence ID" value="GAA0168761.1"/>
    <property type="molecule type" value="Genomic_DNA"/>
</dbReference>
<reference evidence="2 3" key="1">
    <citation type="submission" date="2024-01" db="EMBL/GenBank/DDBJ databases">
        <title>The complete chloroplast genome sequence of Lithospermum erythrorhizon: insights into the phylogenetic relationship among Boraginaceae species and the maternal lineages of purple gromwells.</title>
        <authorList>
            <person name="Okada T."/>
            <person name="Watanabe K."/>
        </authorList>
    </citation>
    <scope>NUCLEOTIDE SEQUENCE [LARGE SCALE GENOMIC DNA]</scope>
</reference>
<gene>
    <name evidence="2" type="ORF">LIER_40630</name>
</gene>
<proteinExistence type="predicted"/>
<organism evidence="2 3">
    <name type="scientific">Lithospermum erythrorhizon</name>
    <name type="common">Purple gromwell</name>
    <name type="synonym">Lithospermum officinale var. erythrorhizon</name>
    <dbReference type="NCBI Taxonomy" id="34254"/>
    <lineage>
        <taxon>Eukaryota</taxon>
        <taxon>Viridiplantae</taxon>
        <taxon>Streptophyta</taxon>
        <taxon>Embryophyta</taxon>
        <taxon>Tracheophyta</taxon>
        <taxon>Spermatophyta</taxon>
        <taxon>Magnoliopsida</taxon>
        <taxon>eudicotyledons</taxon>
        <taxon>Gunneridae</taxon>
        <taxon>Pentapetalae</taxon>
        <taxon>asterids</taxon>
        <taxon>lamiids</taxon>
        <taxon>Boraginales</taxon>
        <taxon>Boraginaceae</taxon>
        <taxon>Boraginoideae</taxon>
        <taxon>Lithospermeae</taxon>
        <taxon>Lithospermum</taxon>
    </lineage>
</organism>
<dbReference type="Proteomes" id="UP001454036">
    <property type="component" value="Unassembled WGS sequence"/>
</dbReference>
<keyword evidence="3" id="KW-1185">Reference proteome</keyword>
<evidence type="ECO:0008006" key="4">
    <source>
        <dbReference type="Google" id="ProtNLM"/>
    </source>
</evidence>
<name>A0AAV3QZM3_LITER</name>